<accession>O30174</accession>
<dbReference type="STRING" id="224325.AF_0062"/>
<dbReference type="Pfam" id="PF00571">
    <property type="entry name" value="CBS"/>
    <property type="match status" value="4"/>
</dbReference>
<name>O30174_ARCFU</name>
<evidence type="ECO:0000259" key="3">
    <source>
        <dbReference type="PROSITE" id="PS51371"/>
    </source>
</evidence>
<dbReference type="PANTHER" id="PTHR43080:SF29">
    <property type="entry name" value="OS02G0818000 PROTEIN"/>
    <property type="match status" value="1"/>
</dbReference>
<dbReference type="PANTHER" id="PTHR43080">
    <property type="entry name" value="CBS DOMAIN-CONTAINING PROTEIN CBSX3, MITOCHONDRIAL"/>
    <property type="match status" value="1"/>
</dbReference>
<dbReference type="KEGG" id="afu:AF_0062"/>
<dbReference type="PROSITE" id="PS51371">
    <property type="entry name" value="CBS"/>
    <property type="match status" value="3"/>
</dbReference>
<organism evidence="4 5">
    <name type="scientific">Archaeoglobus fulgidus (strain ATCC 49558 / DSM 4304 / JCM 9628 / NBRC 100126 / VC-16)</name>
    <dbReference type="NCBI Taxonomy" id="224325"/>
    <lineage>
        <taxon>Archaea</taxon>
        <taxon>Methanobacteriati</taxon>
        <taxon>Methanobacteriota</taxon>
        <taxon>Archaeoglobi</taxon>
        <taxon>Archaeoglobales</taxon>
        <taxon>Archaeoglobaceae</taxon>
        <taxon>Archaeoglobus</taxon>
    </lineage>
</organism>
<feature type="domain" description="CBS" evidence="3">
    <location>
        <begin position="243"/>
        <end position="296"/>
    </location>
</feature>
<evidence type="ECO:0000256" key="2">
    <source>
        <dbReference type="PROSITE-ProRule" id="PRU00703"/>
    </source>
</evidence>
<dbReference type="Proteomes" id="UP000002199">
    <property type="component" value="Chromosome"/>
</dbReference>
<dbReference type="eggNOG" id="arCOG00600">
    <property type="taxonomic scope" value="Archaea"/>
</dbReference>
<keyword evidence="5" id="KW-1185">Reference proteome</keyword>
<evidence type="ECO:0000313" key="4">
    <source>
        <dbReference type="EMBL" id="AAB91162.1"/>
    </source>
</evidence>
<feature type="domain" description="CBS" evidence="3">
    <location>
        <begin position="82"/>
        <end position="138"/>
    </location>
</feature>
<evidence type="ECO:0000313" key="5">
    <source>
        <dbReference type="Proteomes" id="UP000002199"/>
    </source>
</evidence>
<dbReference type="InterPro" id="IPR051257">
    <property type="entry name" value="Diverse_CBS-Domain"/>
</dbReference>
<dbReference type="PIR" id="F69257">
    <property type="entry name" value="F69257"/>
</dbReference>
<dbReference type="PhylomeDB" id="O30174"/>
<dbReference type="SMART" id="SM00116">
    <property type="entry name" value="CBS"/>
    <property type="match status" value="3"/>
</dbReference>
<proteinExistence type="predicted"/>
<protein>
    <recommendedName>
        <fullName evidence="3">CBS domain-containing protein</fullName>
    </recommendedName>
</protein>
<sequence length="296" mass="33782">MNRGMKNYLSQTNYRDAMKAADIMNSNVIYATLPSTRDKVLELFKKYEISAVPVLKNSELVGIVTRKDILRKIEENQLALLMTPNPTTVDADADVKEVVKILTSTPFRRLPVVKDGKLVGIITVRDIIKKIAEMNIEKPVKSYITPYIVCVWEETPLNVVGEIMRLSNSEFVGILNDNDELVGVIDEKIMLTETLIEDFIEQTAYSSSSDTDDSWSWDSVRDYTVKYFEVSVVKLPKEPVKNFMKKPEFVYPQTSVSKCAKRMVRSDLDYIPVLDSENRLIGTVRDKDLIRVLLEV</sequence>
<evidence type="ECO:0000256" key="1">
    <source>
        <dbReference type="ARBA" id="ARBA00023122"/>
    </source>
</evidence>
<dbReference type="InterPro" id="IPR000644">
    <property type="entry name" value="CBS_dom"/>
</dbReference>
<gene>
    <name evidence="4" type="ordered locus">AF_0062</name>
</gene>
<dbReference type="Gene3D" id="3.10.580.10">
    <property type="entry name" value="CBS-domain"/>
    <property type="match status" value="3"/>
</dbReference>
<dbReference type="DNASU" id="1483271"/>
<keyword evidence="1 2" id="KW-0129">CBS domain</keyword>
<dbReference type="AlphaFoldDB" id="O30174"/>
<dbReference type="SUPFAM" id="SSF54631">
    <property type="entry name" value="CBS-domain pair"/>
    <property type="match status" value="2"/>
</dbReference>
<dbReference type="HOGENOM" id="CLU_076812_1_0_2"/>
<dbReference type="PaxDb" id="224325-AF_0062"/>
<feature type="domain" description="CBS" evidence="3">
    <location>
        <begin position="24"/>
        <end position="80"/>
    </location>
</feature>
<reference evidence="4 5" key="1">
    <citation type="journal article" date="1997" name="Nature">
        <title>The complete genome sequence of the hyperthermophilic, sulphate-reducing archaeon Archaeoglobus fulgidus.</title>
        <authorList>
            <person name="Klenk H.P."/>
            <person name="Clayton R.A."/>
            <person name="Tomb J."/>
            <person name="White O."/>
            <person name="Nelson K.E."/>
            <person name="Ketchum K.A."/>
            <person name="Dodson R.J."/>
            <person name="Gwinn M."/>
            <person name="Hickey E.K."/>
            <person name="Peterson J.D."/>
            <person name="Richardson D.L."/>
            <person name="Kerlavage A.R."/>
            <person name="Graham D.E."/>
            <person name="Kyrpides N.C."/>
            <person name="Fleischmann R.D."/>
            <person name="Quackenbush J."/>
            <person name="Lee N.H."/>
            <person name="Sutton G.G."/>
            <person name="Gill S."/>
            <person name="Kirkness E.F."/>
            <person name="Dougherty B.A."/>
            <person name="McKenney K."/>
            <person name="Adams M.D."/>
            <person name="Loftus B."/>
            <person name="Peterson S."/>
            <person name="Reich C.I."/>
            <person name="McNeil L.K."/>
            <person name="Badger J.H."/>
            <person name="Glodek A."/>
            <person name="Zhou L."/>
            <person name="Overbeek R."/>
            <person name="Gocayne J.D."/>
            <person name="Weidman J.F."/>
            <person name="McDonald L."/>
            <person name="Utterback T."/>
            <person name="Cotton M.D."/>
            <person name="Spriggs T."/>
            <person name="Artiach P."/>
            <person name="Kaine B.P."/>
            <person name="Sykes S.M."/>
            <person name="Sadow P.W."/>
            <person name="D'Andrea K.P."/>
            <person name="Bowman C."/>
            <person name="Fujii C."/>
            <person name="Garland S.A."/>
            <person name="Mason T.M."/>
            <person name="Olsen G.J."/>
            <person name="Fraser C.M."/>
            <person name="Smith H.O."/>
            <person name="Woese C.R."/>
            <person name="Venter J.C."/>
        </authorList>
    </citation>
    <scope>NUCLEOTIDE SEQUENCE [LARGE SCALE GENOMIC DNA]</scope>
    <source>
        <strain evidence="5">ATCC 49558 / DSM 4304 / JCM 9628 / NBRC 100126 / VC-16</strain>
    </source>
</reference>
<dbReference type="EnsemblBacteria" id="AAB91162">
    <property type="protein sequence ID" value="AAB91162"/>
    <property type="gene ID" value="AF_0062"/>
</dbReference>
<dbReference type="InterPro" id="IPR046342">
    <property type="entry name" value="CBS_dom_sf"/>
</dbReference>
<dbReference type="EMBL" id="AE000782">
    <property type="protein sequence ID" value="AAB91162.1"/>
    <property type="molecule type" value="Genomic_DNA"/>
</dbReference>